<gene>
    <name evidence="2" type="ORF">GCM10010468_80210</name>
</gene>
<dbReference type="InterPro" id="IPR000073">
    <property type="entry name" value="AB_hydrolase_1"/>
</dbReference>
<feature type="domain" description="AB hydrolase-1" evidence="1">
    <location>
        <begin position="14"/>
        <end position="251"/>
    </location>
</feature>
<dbReference type="Gene3D" id="3.40.50.1820">
    <property type="entry name" value="alpha/beta hydrolase"/>
    <property type="match status" value="1"/>
</dbReference>
<comment type="caution">
    <text evidence="2">The sequence shown here is derived from an EMBL/GenBank/DDBJ whole genome shotgun (WGS) entry which is preliminary data.</text>
</comment>
<keyword evidence="3" id="KW-1185">Reference proteome</keyword>
<sequence>MDIVFERRGEGPPLVLLHGIGHRWQAWEPVFDLLAAERDVIAVDLPGFGASPALDEGSSYAIETVVERLAEAFDRLGLVRPHIAGNSLGGLFALEAADRGLVSSATALSPAGFYDEAGFRYATTVLRAMRLGASVPGALLERILASPMQRSLMFRMLYGRPHLVDPDVLVADAKAMAKAPGFEKTVKAGRGVRFAGKLLDVPVTIAWGTRDRILPTSQALRARALLPHVEHVWLPGCGHIPMSDDPAMVASVILRTSSALAPAGT</sequence>
<evidence type="ECO:0000313" key="3">
    <source>
        <dbReference type="Proteomes" id="UP001501237"/>
    </source>
</evidence>
<evidence type="ECO:0000313" key="2">
    <source>
        <dbReference type="EMBL" id="GAA3242500.1"/>
    </source>
</evidence>
<dbReference type="PANTHER" id="PTHR46438">
    <property type="entry name" value="ALPHA/BETA-HYDROLASES SUPERFAMILY PROTEIN"/>
    <property type="match status" value="1"/>
</dbReference>
<organism evidence="2 3">
    <name type="scientific">Actinocorallia longicatena</name>
    <dbReference type="NCBI Taxonomy" id="111803"/>
    <lineage>
        <taxon>Bacteria</taxon>
        <taxon>Bacillati</taxon>
        <taxon>Actinomycetota</taxon>
        <taxon>Actinomycetes</taxon>
        <taxon>Streptosporangiales</taxon>
        <taxon>Thermomonosporaceae</taxon>
        <taxon>Actinocorallia</taxon>
    </lineage>
</organism>
<dbReference type="InterPro" id="IPR029058">
    <property type="entry name" value="AB_hydrolase_fold"/>
</dbReference>
<dbReference type="EMBL" id="BAAAUV010000051">
    <property type="protein sequence ID" value="GAA3242500.1"/>
    <property type="molecule type" value="Genomic_DNA"/>
</dbReference>
<name>A0ABP6QRZ7_9ACTN</name>
<accession>A0ABP6QRZ7</accession>
<protein>
    <submittedName>
        <fullName evidence="2">Alpha/beta fold hydrolase</fullName>
    </submittedName>
</protein>
<evidence type="ECO:0000259" key="1">
    <source>
        <dbReference type="Pfam" id="PF12697"/>
    </source>
</evidence>
<reference evidence="3" key="1">
    <citation type="journal article" date="2019" name="Int. J. Syst. Evol. Microbiol.">
        <title>The Global Catalogue of Microorganisms (GCM) 10K type strain sequencing project: providing services to taxonomists for standard genome sequencing and annotation.</title>
        <authorList>
            <consortium name="The Broad Institute Genomics Platform"/>
            <consortium name="The Broad Institute Genome Sequencing Center for Infectious Disease"/>
            <person name="Wu L."/>
            <person name="Ma J."/>
        </authorList>
    </citation>
    <scope>NUCLEOTIDE SEQUENCE [LARGE SCALE GENOMIC DNA]</scope>
    <source>
        <strain evidence="3">JCM 9377</strain>
    </source>
</reference>
<dbReference type="Proteomes" id="UP001501237">
    <property type="component" value="Unassembled WGS sequence"/>
</dbReference>
<dbReference type="PANTHER" id="PTHR46438:SF11">
    <property type="entry name" value="LIPASE-RELATED"/>
    <property type="match status" value="1"/>
</dbReference>
<dbReference type="Pfam" id="PF12697">
    <property type="entry name" value="Abhydrolase_6"/>
    <property type="match status" value="1"/>
</dbReference>
<proteinExistence type="predicted"/>
<dbReference type="SUPFAM" id="SSF53474">
    <property type="entry name" value="alpha/beta-Hydrolases"/>
    <property type="match status" value="1"/>
</dbReference>
<keyword evidence="2" id="KW-0378">Hydrolase</keyword>
<dbReference type="PRINTS" id="PR00111">
    <property type="entry name" value="ABHYDROLASE"/>
</dbReference>
<dbReference type="RefSeq" id="WP_344839798.1">
    <property type="nucleotide sequence ID" value="NZ_BAAAUV010000051.1"/>
</dbReference>
<dbReference type="GO" id="GO:0016787">
    <property type="term" value="F:hydrolase activity"/>
    <property type="evidence" value="ECO:0007669"/>
    <property type="project" value="UniProtKB-KW"/>
</dbReference>